<evidence type="ECO:0000256" key="9">
    <source>
        <dbReference type="ARBA" id="ARBA00022777"/>
    </source>
</evidence>
<dbReference type="CDD" id="cd17546">
    <property type="entry name" value="REC_hyHK_CKI1_RcsC-like"/>
    <property type="match status" value="1"/>
</dbReference>
<dbReference type="Proteomes" id="UP000192360">
    <property type="component" value="Unassembled WGS sequence"/>
</dbReference>
<keyword evidence="13" id="KW-0472">Membrane</keyword>
<evidence type="ECO:0000256" key="3">
    <source>
        <dbReference type="ARBA" id="ARBA00012438"/>
    </source>
</evidence>
<dbReference type="SUPFAM" id="SSF55874">
    <property type="entry name" value="ATPase domain of HSP90 chaperone/DNA topoisomerase II/histidine kinase"/>
    <property type="match status" value="1"/>
</dbReference>
<dbReference type="InterPro" id="IPR003018">
    <property type="entry name" value="GAF"/>
</dbReference>
<dbReference type="PANTHER" id="PTHR45339:SF1">
    <property type="entry name" value="HYBRID SIGNAL TRANSDUCTION HISTIDINE KINASE J"/>
    <property type="match status" value="1"/>
</dbReference>
<dbReference type="SUPFAM" id="SSF47226">
    <property type="entry name" value="Histidine-containing phosphotransfer domain, HPT domain"/>
    <property type="match status" value="1"/>
</dbReference>
<dbReference type="GO" id="GO:0005886">
    <property type="term" value="C:plasma membrane"/>
    <property type="evidence" value="ECO:0007669"/>
    <property type="project" value="UniProtKB-SubCell"/>
</dbReference>
<dbReference type="Gene3D" id="3.30.450.40">
    <property type="match status" value="1"/>
</dbReference>
<dbReference type="InterPro" id="IPR036097">
    <property type="entry name" value="HisK_dim/P_sf"/>
</dbReference>
<evidence type="ECO:0000256" key="4">
    <source>
        <dbReference type="ARBA" id="ARBA00022475"/>
    </source>
</evidence>
<dbReference type="InterPro" id="IPR029016">
    <property type="entry name" value="GAF-like_dom_sf"/>
</dbReference>
<evidence type="ECO:0000259" key="17">
    <source>
        <dbReference type="PROSITE" id="PS50110"/>
    </source>
</evidence>
<keyword evidence="20" id="KW-1185">Reference proteome</keyword>
<evidence type="ECO:0000313" key="19">
    <source>
        <dbReference type="EMBL" id="SMC63342.1"/>
    </source>
</evidence>
<dbReference type="EMBL" id="FWXO01000003">
    <property type="protein sequence ID" value="SMC63342.1"/>
    <property type="molecule type" value="Genomic_DNA"/>
</dbReference>
<dbReference type="Pfam" id="PF00072">
    <property type="entry name" value="Response_reg"/>
    <property type="match status" value="1"/>
</dbReference>
<evidence type="ECO:0000259" key="18">
    <source>
        <dbReference type="PROSITE" id="PS50894"/>
    </source>
</evidence>
<keyword evidence="5 15" id="KW-0597">Phosphoprotein</keyword>
<dbReference type="EC" id="2.7.13.3" evidence="3"/>
<feature type="domain" description="Response regulatory" evidence="17">
    <location>
        <begin position="426"/>
        <end position="541"/>
    </location>
</feature>
<dbReference type="CDD" id="cd00082">
    <property type="entry name" value="HisKA"/>
    <property type="match status" value="1"/>
</dbReference>
<dbReference type="PRINTS" id="PR00344">
    <property type="entry name" value="BCTRLSENSOR"/>
</dbReference>
<keyword evidence="10" id="KW-0067">ATP-binding</keyword>
<comment type="catalytic activity">
    <reaction evidence="1">
        <text>ATP + protein L-histidine = ADP + protein N-phospho-L-histidine.</text>
        <dbReference type="EC" id="2.7.13.3"/>
    </reaction>
</comment>
<evidence type="ECO:0000256" key="15">
    <source>
        <dbReference type="PROSITE-ProRule" id="PRU00169"/>
    </source>
</evidence>
<dbReference type="GO" id="GO:0000155">
    <property type="term" value="F:phosphorelay sensor kinase activity"/>
    <property type="evidence" value="ECO:0007669"/>
    <property type="project" value="InterPro"/>
</dbReference>
<reference evidence="19 20" key="1">
    <citation type="submission" date="2017-04" db="EMBL/GenBank/DDBJ databases">
        <authorList>
            <person name="Afonso C.L."/>
            <person name="Miller P.J."/>
            <person name="Scott M.A."/>
            <person name="Spackman E."/>
            <person name="Goraichik I."/>
            <person name="Dimitrov K.M."/>
            <person name="Suarez D.L."/>
            <person name="Swayne D.E."/>
        </authorList>
    </citation>
    <scope>NUCLEOTIDE SEQUENCE [LARGE SCALE GENOMIC DNA]</scope>
    <source>
        <strain evidence="19 20">DSM 21164</strain>
    </source>
</reference>
<dbReference type="Pfam" id="PF01627">
    <property type="entry name" value="Hpt"/>
    <property type="match status" value="1"/>
</dbReference>
<accession>A0A1W2AS46</accession>
<dbReference type="InterPro" id="IPR036641">
    <property type="entry name" value="HPT_dom_sf"/>
</dbReference>
<dbReference type="SMART" id="SM00388">
    <property type="entry name" value="HisKA"/>
    <property type="match status" value="1"/>
</dbReference>
<dbReference type="InterPro" id="IPR005467">
    <property type="entry name" value="His_kinase_dom"/>
</dbReference>
<dbReference type="SUPFAM" id="SSF52172">
    <property type="entry name" value="CheY-like"/>
    <property type="match status" value="1"/>
</dbReference>
<keyword evidence="8" id="KW-0547">Nucleotide-binding</keyword>
<feature type="domain" description="HPt" evidence="18">
    <location>
        <begin position="573"/>
        <end position="663"/>
    </location>
</feature>
<dbReference type="InterPro" id="IPR003661">
    <property type="entry name" value="HisK_dim/P_dom"/>
</dbReference>
<dbReference type="CDD" id="cd16922">
    <property type="entry name" value="HATPase_EvgS-ArcB-TorS-like"/>
    <property type="match status" value="1"/>
</dbReference>
<keyword evidence="12" id="KW-0902">Two-component regulatory system</keyword>
<dbReference type="SUPFAM" id="SSF55781">
    <property type="entry name" value="GAF domain-like"/>
    <property type="match status" value="1"/>
</dbReference>
<dbReference type="Gene3D" id="3.30.565.10">
    <property type="entry name" value="Histidine kinase-like ATPase, C-terminal domain"/>
    <property type="match status" value="1"/>
</dbReference>
<keyword evidence="7" id="KW-0812">Transmembrane</keyword>
<organism evidence="19 20">
    <name type="scientific">Cellulophaga tyrosinoxydans</name>
    <dbReference type="NCBI Taxonomy" id="504486"/>
    <lineage>
        <taxon>Bacteria</taxon>
        <taxon>Pseudomonadati</taxon>
        <taxon>Bacteroidota</taxon>
        <taxon>Flavobacteriia</taxon>
        <taxon>Flavobacteriales</taxon>
        <taxon>Flavobacteriaceae</taxon>
        <taxon>Cellulophaga</taxon>
    </lineage>
</organism>
<evidence type="ECO:0000256" key="12">
    <source>
        <dbReference type="ARBA" id="ARBA00023012"/>
    </source>
</evidence>
<dbReference type="SUPFAM" id="SSF47384">
    <property type="entry name" value="Homodimeric domain of signal transducing histidine kinase"/>
    <property type="match status" value="1"/>
</dbReference>
<dbReference type="SMART" id="SM00448">
    <property type="entry name" value="REC"/>
    <property type="match status" value="1"/>
</dbReference>
<dbReference type="InterPro" id="IPR008207">
    <property type="entry name" value="Sig_transdc_His_kin_Hpt_dom"/>
</dbReference>
<evidence type="ECO:0000256" key="11">
    <source>
        <dbReference type="ARBA" id="ARBA00022989"/>
    </source>
</evidence>
<dbReference type="SMART" id="SM00387">
    <property type="entry name" value="HATPase_c"/>
    <property type="match status" value="1"/>
</dbReference>
<comment type="subcellular location">
    <subcellularLocation>
        <location evidence="2">Cell membrane</location>
        <topology evidence="2">Multi-pass membrane protein</topology>
    </subcellularLocation>
</comment>
<evidence type="ECO:0000313" key="20">
    <source>
        <dbReference type="Proteomes" id="UP000192360"/>
    </source>
</evidence>
<keyword evidence="11" id="KW-1133">Transmembrane helix</keyword>
<protein>
    <recommendedName>
        <fullName evidence="3">histidine kinase</fullName>
        <ecNumber evidence="3">2.7.13.3</ecNumber>
    </recommendedName>
</protein>
<name>A0A1W2AS46_9FLAO</name>
<dbReference type="InterPro" id="IPR001789">
    <property type="entry name" value="Sig_transdc_resp-reg_receiver"/>
</dbReference>
<evidence type="ECO:0000256" key="1">
    <source>
        <dbReference type="ARBA" id="ARBA00000085"/>
    </source>
</evidence>
<dbReference type="InterPro" id="IPR003594">
    <property type="entry name" value="HATPase_dom"/>
</dbReference>
<keyword evidence="6" id="KW-0808">Transferase</keyword>
<dbReference type="PROSITE" id="PS50894">
    <property type="entry name" value="HPT"/>
    <property type="match status" value="1"/>
</dbReference>
<feature type="modified residue" description="4-aspartylphosphate" evidence="15">
    <location>
        <position position="475"/>
    </location>
</feature>
<gene>
    <name evidence="19" type="ORF">SAMN05660703_2181</name>
</gene>
<dbReference type="GO" id="GO:0005524">
    <property type="term" value="F:ATP binding"/>
    <property type="evidence" value="ECO:0007669"/>
    <property type="project" value="UniProtKB-KW"/>
</dbReference>
<dbReference type="RefSeq" id="WP_084061513.1">
    <property type="nucleotide sequence ID" value="NZ_FWXO01000003.1"/>
</dbReference>
<evidence type="ECO:0000259" key="16">
    <source>
        <dbReference type="PROSITE" id="PS50109"/>
    </source>
</evidence>
<evidence type="ECO:0000256" key="7">
    <source>
        <dbReference type="ARBA" id="ARBA00022692"/>
    </source>
</evidence>
<proteinExistence type="predicted"/>
<feature type="domain" description="Histidine kinase" evidence="16">
    <location>
        <begin position="181"/>
        <end position="402"/>
    </location>
</feature>
<dbReference type="Gene3D" id="3.40.50.2300">
    <property type="match status" value="1"/>
</dbReference>
<evidence type="ECO:0000256" key="8">
    <source>
        <dbReference type="ARBA" id="ARBA00022741"/>
    </source>
</evidence>
<dbReference type="STRING" id="504486.SAMN05660703_2181"/>
<evidence type="ECO:0000256" key="10">
    <source>
        <dbReference type="ARBA" id="ARBA00022840"/>
    </source>
</evidence>
<keyword evidence="4" id="KW-1003">Cell membrane</keyword>
<dbReference type="OrthoDB" id="9811889at2"/>
<evidence type="ECO:0000256" key="6">
    <source>
        <dbReference type="ARBA" id="ARBA00022679"/>
    </source>
</evidence>
<dbReference type="Pfam" id="PF01590">
    <property type="entry name" value="GAF"/>
    <property type="match status" value="1"/>
</dbReference>
<dbReference type="PROSITE" id="PS50109">
    <property type="entry name" value="HIS_KIN"/>
    <property type="match status" value="1"/>
</dbReference>
<dbReference type="Pfam" id="PF02518">
    <property type="entry name" value="HATPase_c"/>
    <property type="match status" value="1"/>
</dbReference>
<dbReference type="SMART" id="SM00065">
    <property type="entry name" value="GAF"/>
    <property type="match status" value="1"/>
</dbReference>
<dbReference type="Pfam" id="PF00512">
    <property type="entry name" value="HisKA"/>
    <property type="match status" value="1"/>
</dbReference>
<evidence type="ECO:0000256" key="14">
    <source>
        <dbReference type="PROSITE-ProRule" id="PRU00110"/>
    </source>
</evidence>
<evidence type="ECO:0000256" key="13">
    <source>
        <dbReference type="ARBA" id="ARBA00023136"/>
    </source>
</evidence>
<dbReference type="InterPro" id="IPR004358">
    <property type="entry name" value="Sig_transdc_His_kin-like_C"/>
</dbReference>
<dbReference type="PANTHER" id="PTHR45339">
    <property type="entry name" value="HYBRID SIGNAL TRANSDUCTION HISTIDINE KINASE J"/>
    <property type="match status" value="1"/>
</dbReference>
<dbReference type="InterPro" id="IPR036890">
    <property type="entry name" value="HATPase_C_sf"/>
</dbReference>
<keyword evidence="9" id="KW-0418">Kinase</keyword>
<dbReference type="InterPro" id="IPR011006">
    <property type="entry name" value="CheY-like_superfamily"/>
</dbReference>
<evidence type="ECO:0000256" key="5">
    <source>
        <dbReference type="ARBA" id="ARBA00022553"/>
    </source>
</evidence>
<dbReference type="Gene3D" id="1.20.120.160">
    <property type="entry name" value="HPT domain"/>
    <property type="match status" value="1"/>
</dbReference>
<dbReference type="AlphaFoldDB" id="A0A1W2AS46"/>
<dbReference type="Gene3D" id="1.10.287.130">
    <property type="match status" value="1"/>
</dbReference>
<dbReference type="PROSITE" id="PS50110">
    <property type="entry name" value="RESPONSE_REGULATORY"/>
    <property type="match status" value="1"/>
</dbReference>
<dbReference type="FunFam" id="3.30.565.10:FF:000010">
    <property type="entry name" value="Sensor histidine kinase RcsC"/>
    <property type="match status" value="1"/>
</dbReference>
<evidence type="ECO:0000256" key="2">
    <source>
        <dbReference type="ARBA" id="ARBA00004651"/>
    </source>
</evidence>
<feature type="modified residue" description="Phosphohistidine" evidence="14">
    <location>
        <position position="612"/>
    </location>
</feature>
<sequence>MGNKFPIPENESARLRKLQYYDILDTEAEAMFDDLTKLAAQILKVPISAISLIDENRQWFKSIIGLDARETSRDISFCQYTIMDEDVFEVPDTLIDKRFIDNPLVTGEPEMRFYSGVPLRDNEGITIGSFCVIDRKPRKFNTEQQNLLKLLANTALKLIQLRRERIEVEKLSVLKDEFISNMSHEIRTPLNAIMGFNDLLRKTPLNMEQSNYLNTINTASQNLKNIINDILDVSKLDGNKIQLEERPLSIAALVQHIVKLQSPNARAKKIKLLTSLDHELPQFVYGDETRLSQILNNLVSNALKFTEQGYVEIRTLVTSKEIGITNITFEVKDTGIGISSEKKQKIFERFEQAETSTSRLYGGSGLGLSIVKKLVALYGGEIHLESEEGKGSLFSFELKFKDCTEFQPQIETLKVDLTENLFGEHKILLAEDNFHNQLLAKSYFKRWGAEITIAENGKVAIEALLKNDYDIIIMDLQMPVMDGFITTNKIRRELKLKIPIIGCSANSESLEMKKCLAAGMNDYISKPYSEEELIQTTFKNIGLNQLNLGHQEKYNEDYDDFSIVIAHLKNTYGVDMIYDTKEFFLKRTPLDISEIQLALDKKDLLSLKNKAHFIAGTMGALNFQKGVELAKNLEEMARNNQLAKSIDLAEKLILHLKNAIRCFEGAKVA</sequence>